<keyword evidence="13 19" id="KW-1133">Transmembrane helix</keyword>
<dbReference type="GO" id="GO:0005789">
    <property type="term" value="C:endoplasmic reticulum membrane"/>
    <property type="evidence" value="ECO:0007669"/>
    <property type="project" value="UniProtKB-SubCell"/>
</dbReference>
<evidence type="ECO:0000256" key="11">
    <source>
        <dbReference type="ARBA" id="ARBA00022824"/>
    </source>
</evidence>
<proteinExistence type="inferred from homology"/>
<feature type="transmembrane region" description="Helical" evidence="19">
    <location>
        <begin position="278"/>
        <end position="297"/>
    </location>
</feature>
<evidence type="ECO:0000256" key="1">
    <source>
        <dbReference type="ARBA" id="ARBA00001946"/>
    </source>
</evidence>
<keyword evidence="8" id="KW-0808">Transferase</keyword>
<evidence type="ECO:0000256" key="3">
    <source>
        <dbReference type="ARBA" id="ARBA00004922"/>
    </source>
</evidence>
<dbReference type="Pfam" id="PF00953">
    <property type="entry name" value="Glycos_transf_4"/>
    <property type="match status" value="1"/>
</dbReference>
<comment type="cofactor">
    <cofactor evidence="1">
        <name>Mg(2+)</name>
        <dbReference type="ChEBI" id="CHEBI:18420"/>
    </cofactor>
</comment>
<evidence type="ECO:0000256" key="19">
    <source>
        <dbReference type="SAM" id="Phobius"/>
    </source>
</evidence>
<keyword evidence="10" id="KW-0479">Metal-binding</keyword>
<feature type="transmembrane region" description="Helical" evidence="19">
    <location>
        <begin position="216"/>
        <end position="236"/>
    </location>
</feature>
<comment type="pathway">
    <text evidence="3">Protein modification; protein glycosylation.</text>
</comment>
<gene>
    <name evidence="20" type="ORF">QBZ16_004703</name>
</gene>
<feature type="transmembrane region" description="Helical" evidence="19">
    <location>
        <begin position="174"/>
        <end position="196"/>
    </location>
</feature>
<dbReference type="InterPro" id="IPR033895">
    <property type="entry name" value="GPT"/>
</dbReference>
<dbReference type="GO" id="GO:0046872">
    <property type="term" value="F:metal ion binding"/>
    <property type="evidence" value="ECO:0007669"/>
    <property type="project" value="UniProtKB-KW"/>
</dbReference>
<evidence type="ECO:0000256" key="8">
    <source>
        <dbReference type="ARBA" id="ARBA00022679"/>
    </source>
</evidence>
<evidence type="ECO:0000256" key="7">
    <source>
        <dbReference type="ARBA" id="ARBA00022676"/>
    </source>
</evidence>
<comment type="function">
    <text evidence="17">UDP-N-acetylglucosamine--dolichyl-phosphate N-acetylglucosaminephosphotransferase that operates in the biosynthetic pathway of dolichol-linked oligosaccharides, the glycan precursors employed in protein asparagine (N)-glycosylation. The assembly of dolichol-linked oligosaccharides begins on the cytosolic side of the endoplasmic reticulum membrane and finishes in its lumen. The sequential addition of sugars to dolichol pyrophosphate produces dolichol-linked oligosaccharides containing fourteen sugars, including two GlcNAcs, nine mannoses and three glucoses. Once assembled, the oligosaccharide is transferred from the lipid to nascent proteins by oligosaccharyltransferases. Catalyzes the initial step of dolichol-linked oligosaccharide biosynthesis, transfering GlcNAc-1-P from cytosolic UDP-GlcNAc onto the carrier lipid dolichyl phosphate (P-dolichol), yielding GlcNAc-P-P-dolichol embedded in the cytoplasmic leaflet of the endoplasmic reticulum membrane.</text>
</comment>
<organism evidence="20 21">
    <name type="scientific">Prototheca wickerhamii</name>
    <dbReference type="NCBI Taxonomy" id="3111"/>
    <lineage>
        <taxon>Eukaryota</taxon>
        <taxon>Viridiplantae</taxon>
        <taxon>Chlorophyta</taxon>
        <taxon>core chlorophytes</taxon>
        <taxon>Trebouxiophyceae</taxon>
        <taxon>Chlorellales</taxon>
        <taxon>Chlorellaceae</taxon>
        <taxon>Prototheca</taxon>
    </lineage>
</organism>
<dbReference type="PANTHER" id="PTHR10571">
    <property type="entry name" value="UDP-N-ACETYLGLUCOSAMINE--DOLICHYL-PHOSPHATE N-ACETYLGLUCOSAMINEPHOSPHOTRANSFERASE"/>
    <property type="match status" value="1"/>
</dbReference>
<keyword evidence="11" id="KW-0256">Endoplasmic reticulum</keyword>
<keyword evidence="7" id="KW-0328">Glycosyltransferase</keyword>
<feature type="transmembrane region" description="Helical" evidence="19">
    <location>
        <begin position="309"/>
        <end position="333"/>
    </location>
</feature>
<dbReference type="EMBL" id="JASFZW010000007">
    <property type="protein sequence ID" value="KAK2077070.1"/>
    <property type="molecule type" value="Genomic_DNA"/>
</dbReference>
<evidence type="ECO:0000256" key="5">
    <source>
        <dbReference type="ARBA" id="ARBA00013225"/>
    </source>
</evidence>
<reference evidence="20" key="1">
    <citation type="submission" date="2021-01" db="EMBL/GenBank/DDBJ databases">
        <authorList>
            <person name="Eckstrom K.M.E."/>
        </authorList>
    </citation>
    <scope>NUCLEOTIDE SEQUENCE</scope>
    <source>
        <strain evidence="20">UVCC 0001</strain>
    </source>
</reference>
<evidence type="ECO:0000256" key="2">
    <source>
        <dbReference type="ARBA" id="ARBA00004477"/>
    </source>
</evidence>
<keyword evidence="14 19" id="KW-0472">Membrane</keyword>
<comment type="caution">
    <text evidence="20">The sequence shown here is derived from an EMBL/GenBank/DDBJ whole genome shotgun (WGS) entry which is preliminary data.</text>
</comment>
<comment type="similarity">
    <text evidence="4">Belongs to the glycosyltransferase 4 family.</text>
</comment>
<dbReference type="PANTHER" id="PTHR10571:SF0">
    <property type="entry name" value="UDP-N-ACETYLGLUCOSAMINE--DOLICHYL-PHOSPHATE N-ACETYLGLUCOSAMINEPHOSPHOTRANSFERASE"/>
    <property type="match status" value="1"/>
</dbReference>
<dbReference type="GO" id="GO:0016757">
    <property type="term" value="F:glycosyltransferase activity"/>
    <property type="evidence" value="ECO:0007669"/>
    <property type="project" value="UniProtKB-KW"/>
</dbReference>
<sequence length="433" mass="47161">MASWGLSNPRRHLQVLGAVCALPCLLTFAAIKDERTWYSVALCALISYAGLRTTKALIPIVKAYNLRAGLSGLDINKKGSAAGEKKIPESLGLASGVIFLVCMILFQQLHYYDVASFVRWIGNGGSWWELKSVVTKPADDAWLVDYNAALATICFMLFLGFADDVLDIPWRVKLALPCIASLPLIIAYSGGTSIVLPRPLRLGPLAALKILHLGPLYYLYMIAVVIFCTNSINILAGVNGLEVGQTVVIASAVLSHNLLQLGNEAVTQEVREGHLFSAYLMLPLIFTSAGLLLFNWYPSQVFVGDTFTYFSGMTLAVAGILGHFSETLLLFFIPQIINFVYSVPQLFQMGALPPPPAAQVKREGHEHVPWGSRYDPATGLLHPTPNWNLVNAALAIFGPCSELALCSRLLVFQALCCGAAFYVRHLLAGVYKD</sequence>
<dbReference type="GO" id="GO:0003975">
    <property type="term" value="F:UDP-N-acetylglucosamine-dolichyl-phosphate N-acetylglucosaminephosphotransferase activity"/>
    <property type="evidence" value="ECO:0007669"/>
    <property type="project" value="UniProtKB-EC"/>
</dbReference>
<comment type="catalytic activity">
    <reaction evidence="18">
        <text>a di-trans,poly-cis-dolichyl phosphate + UDP-N-acetyl-alpha-D-glucosamine = an N-acetyl-alpha-D-glucosaminyl-diphospho-di-trans,poly-cis-dolichol + UMP</text>
        <dbReference type="Rhea" id="RHEA:13289"/>
        <dbReference type="Rhea" id="RHEA-COMP:19498"/>
        <dbReference type="Rhea" id="RHEA-COMP:19507"/>
        <dbReference type="ChEBI" id="CHEBI:57683"/>
        <dbReference type="ChEBI" id="CHEBI:57705"/>
        <dbReference type="ChEBI" id="CHEBI:57865"/>
        <dbReference type="ChEBI" id="CHEBI:58427"/>
        <dbReference type="EC" id="2.7.8.15"/>
    </reaction>
    <physiologicalReaction direction="left-to-right" evidence="18">
        <dbReference type="Rhea" id="RHEA:13290"/>
    </physiologicalReaction>
</comment>
<keyword evidence="21" id="KW-1185">Reference proteome</keyword>
<evidence type="ECO:0000256" key="6">
    <source>
        <dbReference type="ARBA" id="ARBA00017659"/>
    </source>
</evidence>
<evidence type="ECO:0000256" key="16">
    <source>
        <dbReference type="ARBA" id="ARBA00033238"/>
    </source>
</evidence>
<accession>A0AAD9MJU4</accession>
<feature type="transmembrane region" description="Helical" evidence="19">
    <location>
        <begin position="91"/>
        <end position="110"/>
    </location>
</feature>
<evidence type="ECO:0000256" key="12">
    <source>
        <dbReference type="ARBA" id="ARBA00022842"/>
    </source>
</evidence>
<evidence type="ECO:0000256" key="18">
    <source>
        <dbReference type="ARBA" id="ARBA00045078"/>
    </source>
</evidence>
<feature type="transmembrane region" description="Helical" evidence="19">
    <location>
        <begin position="141"/>
        <end position="162"/>
    </location>
</feature>
<keyword evidence="12" id="KW-0460">Magnesium</keyword>
<dbReference type="GO" id="GO:0006488">
    <property type="term" value="P:dolichol-linked oligosaccharide biosynthetic process"/>
    <property type="evidence" value="ECO:0007669"/>
    <property type="project" value="InterPro"/>
</dbReference>
<feature type="transmembrane region" description="Helical" evidence="19">
    <location>
        <begin position="12"/>
        <end position="31"/>
    </location>
</feature>
<evidence type="ECO:0000256" key="14">
    <source>
        <dbReference type="ARBA" id="ARBA00023136"/>
    </source>
</evidence>
<dbReference type="CDD" id="cd06855">
    <property type="entry name" value="GT_GPT_euk"/>
    <property type="match status" value="1"/>
</dbReference>
<evidence type="ECO:0000313" key="20">
    <source>
        <dbReference type="EMBL" id="KAK2077070.1"/>
    </source>
</evidence>
<evidence type="ECO:0000256" key="9">
    <source>
        <dbReference type="ARBA" id="ARBA00022692"/>
    </source>
</evidence>
<feature type="transmembrane region" description="Helical" evidence="19">
    <location>
        <begin position="37"/>
        <end position="58"/>
    </location>
</feature>
<protein>
    <recommendedName>
        <fullName evidence="6">UDP-N-acetylglucosamine--dolichyl-phosphate N-acetylglucosaminephosphotransferase</fullName>
        <ecNumber evidence="5">2.7.8.15</ecNumber>
    </recommendedName>
    <alternativeName>
        <fullName evidence="15">GlcNAc-1-P transferase</fullName>
    </alternativeName>
    <alternativeName>
        <fullName evidence="16">N-acetylglucosamine-1-phosphate transferase</fullName>
    </alternativeName>
</protein>
<evidence type="ECO:0000256" key="10">
    <source>
        <dbReference type="ARBA" id="ARBA00022723"/>
    </source>
</evidence>
<evidence type="ECO:0000256" key="15">
    <source>
        <dbReference type="ARBA" id="ARBA00029567"/>
    </source>
</evidence>
<evidence type="ECO:0000256" key="17">
    <source>
        <dbReference type="ARBA" id="ARBA00044717"/>
    </source>
</evidence>
<dbReference type="Proteomes" id="UP001255856">
    <property type="component" value="Unassembled WGS sequence"/>
</dbReference>
<evidence type="ECO:0000256" key="13">
    <source>
        <dbReference type="ARBA" id="ARBA00022989"/>
    </source>
</evidence>
<dbReference type="InterPro" id="IPR000715">
    <property type="entry name" value="Glycosyl_transferase_4"/>
</dbReference>
<comment type="subcellular location">
    <subcellularLocation>
        <location evidence="2">Endoplasmic reticulum membrane</location>
        <topology evidence="2">Multi-pass membrane protein</topology>
    </subcellularLocation>
</comment>
<name>A0AAD9MJU4_PROWI</name>
<evidence type="ECO:0000256" key="4">
    <source>
        <dbReference type="ARBA" id="ARBA00009317"/>
    </source>
</evidence>
<keyword evidence="9 19" id="KW-0812">Transmembrane</keyword>
<dbReference type="AlphaFoldDB" id="A0AAD9MJU4"/>
<dbReference type="EC" id="2.7.8.15" evidence="5"/>
<evidence type="ECO:0000313" key="21">
    <source>
        <dbReference type="Proteomes" id="UP001255856"/>
    </source>
</evidence>